<dbReference type="AlphaFoldDB" id="D1PCQ9"/>
<reference evidence="1" key="1">
    <citation type="submission" date="2009-11" db="EMBL/GenBank/DDBJ databases">
        <authorList>
            <person name="Weinstock G."/>
            <person name="Sodergren E."/>
            <person name="Clifton S."/>
            <person name="Fulton L."/>
            <person name="Fulton B."/>
            <person name="Courtney L."/>
            <person name="Fronick C."/>
            <person name="Harrison M."/>
            <person name="Strong C."/>
            <person name="Farmer C."/>
            <person name="Delahaunty K."/>
            <person name="Markovic C."/>
            <person name="Hall O."/>
            <person name="Minx P."/>
            <person name="Tomlinson C."/>
            <person name="Mitreva M."/>
            <person name="Nelson J."/>
            <person name="Hou S."/>
            <person name="Wollam A."/>
            <person name="Pepin K.H."/>
            <person name="Johnson M."/>
            <person name="Bhonagiri V."/>
            <person name="Nash W.E."/>
            <person name="Warren W."/>
            <person name="Chinwalla A."/>
            <person name="Mardis E.R."/>
            <person name="Wilson R.K."/>
        </authorList>
    </citation>
    <scope>NUCLEOTIDE SEQUENCE [LARGE SCALE GENOMIC DNA]</scope>
    <source>
        <strain evidence="1">DSM 18205</strain>
    </source>
</reference>
<evidence type="ECO:0000313" key="1">
    <source>
        <dbReference type="EMBL" id="EFB35328.1"/>
    </source>
</evidence>
<accession>D1PCQ9</accession>
<name>D1PCQ9_9BACT</name>
<dbReference type="PaxDb" id="537011-PREVCOP_04994"/>
<gene>
    <name evidence="1" type="ORF">PREVCOP_04994</name>
</gene>
<keyword evidence="2" id="KW-1185">Reference proteome</keyword>
<proteinExistence type="predicted"/>
<organism evidence="1 2">
    <name type="scientific">Segatella copri DSM 18205</name>
    <dbReference type="NCBI Taxonomy" id="537011"/>
    <lineage>
        <taxon>Bacteria</taxon>
        <taxon>Pseudomonadati</taxon>
        <taxon>Bacteroidota</taxon>
        <taxon>Bacteroidia</taxon>
        <taxon>Bacteroidales</taxon>
        <taxon>Prevotellaceae</taxon>
        <taxon>Segatella</taxon>
    </lineage>
</organism>
<sequence>MLIKLKTDCRNFVLQQPVSSLLLLTDTAIFLSVFSCQNEIRNRG</sequence>
<dbReference type="Proteomes" id="UP000004477">
    <property type="component" value="Unassembled WGS sequence"/>
</dbReference>
<dbReference type="HOGENOM" id="CLU_3220096_0_0_10"/>
<dbReference type="EMBL" id="ACBX02000015">
    <property type="protein sequence ID" value="EFB35328.1"/>
    <property type="molecule type" value="Genomic_DNA"/>
</dbReference>
<protein>
    <submittedName>
        <fullName evidence="1">Uncharacterized protein</fullName>
    </submittedName>
</protein>
<evidence type="ECO:0000313" key="2">
    <source>
        <dbReference type="Proteomes" id="UP000004477"/>
    </source>
</evidence>
<comment type="caution">
    <text evidence="1">The sequence shown here is derived from an EMBL/GenBank/DDBJ whole genome shotgun (WGS) entry which is preliminary data.</text>
</comment>